<dbReference type="InterPro" id="IPR050219">
    <property type="entry name" value="DnaG_primase"/>
</dbReference>
<gene>
    <name evidence="6" type="ORF">ACG0Z3_21735</name>
</gene>
<dbReference type="Gene3D" id="3.40.1360.10">
    <property type="match status" value="1"/>
</dbReference>
<dbReference type="Gene3D" id="3.90.580.10">
    <property type="entry name" value="Zinc finger, CHC2-type domain"/>
    <property type="match status" value="1"/>
</dbReference>
<dbReference type="SUPFAM" id="SSF56731">
    <property type="entry name" value="DNA primase core"/>
    <property type="match status" value="1"/>
</dbReference>
<sequence length="1033" mass="112146">MPRIPDTELERLKTEVSVQRLVEASGVALKKAGKDWMGRCPLHEDETASLVVTPAKNLWHCFGCGAGGGPIDWVMKLRGISFRHAVEQLREGVASSSAADDGGTMRAPIKGTIKALPAPVQFDADDQALLNQTVGYYHERLLGNPEALAYLASRGLTHPELVAHFQLGLADRSLGLRLPDKTRKAGADIRARLQRIGLYRDSGHEHFTGSLIVPVLDEAGNVVEVYGRKLLDNLRAGTPKHLYLPAREGRGRGVFNVQALMASKEVILCEALIDALTFWCAGYRNVTAAYGIEGFTAEHVGAFKRHGTERVLIAYDRDEAGERGAAKVAEALMAEGIECFRVQFPKGMDANEYALKVQPASKSLALLIRRAVWLGKGAAPAQPITQAAEEPSPAPAETLTPAPSLAAAVPAAETETLPASPMPTTARELPIEVKDGEHGREVTLTLGEGKEARRYRVRGLAKNLGVDVLKVNLMVSHGDSFHVDTLDLYAAKARGHYVNAAAAETSIDERVLKADLGRLLLAMEQLQDETIAQALAPEPQPQMDEADQQAALALLKSPDLIERIGADYAACGLVGEATNKLVGYLAAVSRKLDKPLGVVIQSSSAAGKSSLMDAVLAFVPEEDKVKYSAMTGQSLFYMGETNLKHKALAIVEEEGASRASYALKLLQSEGELTIASTGKDPQSGNLITQQYRVEGPVALLFTTTARDLDEELMNRCLVLAVDEGREQTRAIHERQRARRTLDGLLAKRQKTDLTTLHQNAQRLLRPLDVLNPYAQFLSFPDQTTRLRRDHEKYLTLIDVIAFVHQHQRPVKTAEQGGRRIEYIEASLADIALANAIAHDVLGRSLDELPPQTRRLLTLVDGYVDAEVARQQLKRADLRFSRRALREAIAWGDTQLKLHLARLAELEYLVAHRTRTGGFEYELVYEVAGADGDAGALRFPGLADIEALRHAYDATRSGQNDPQSAPGRGVDGPRSVDGRDGASAESPVSMRVAPEEADIESQTHCSVPPRSRTSYTQAIPLVAVAAGVSAAVEA</sequence>
<dbReference type="InterPro" id="IPR013264">
    <property type="entry name" value="DNAG_N"/>
</dbReference>
<dbReference type="PANTHER" id="PTHR30313:SF2">
    <property type="entry name" value="DNA PRIMASE"/>
    <property type="match status" value="1"/>
</dbReference>
<protein>
    <submittedName>
        <fullName evidence="6">CHC2 zinc finger domain-containing protein</fullName>
    </submittedName>
</protein>
<dbReference type="Pfam" id="PF13155">
    <property type="entry name" value="Toprim_2"/>
    <property type="match status" value="1"/>
</dbReference>
<keyword evidence="3" id="KW-0862">Zinc</keyword>
<dbReference type="SMART" id="SM00400">
    <property type="entry name" value="ZnF_CHCC"/>
    <property type="match status" value="1"/>
</dbReference>
<evidence type="ECO:0000256" key="2">
    <source>
        <dbReference type="ARBA" id="ARBA00022771"/>
    </source>
</evidence>
<dbReference type="InterPro" id="IPR037068">
    <property type="entry name" value="DNA_primase_core_N_sf"/>
</dbReference>
<dbReference type="Pfam" id="PF08275">
    <property type="entry name" value="DNAG_N"/>
    <property type="match status" value="1"/>
</dbReference>
<dbReference type="CDD" id="cd03364">
    <property type="entry name" value="TOPRIM_DnaG_primases"/>
    <property type="match status" value="1"/>
</dbReference>
<dbReference type="Pfam" id="PF01807">
    <property type="entry name" value="Zn_ribbon_DnaG"/>
    <property type="match status" value="1"/>
</dbReference>
<dbReference type="InterPro" id="IPR036977">
    <property type="entry name" value="DNA_primase_Znf_CHC2"/>
</dbReference>
<organism evidence="6 7">
    <name type="scientific">Pelomonas margarita</name>
    <dbReference type="NCBI Taxonomy" id="3299031"/>
    <lineage>
        <taxon>Bacteria</taxon>
        <taxon>Pseudomonadati</taxon>
        <taxon>Pseudomonadota</taxon>
        <taxon>Betaproteobacteria</taxon>
        <taxon>Burkholderiales</taxon>
        <taxon>Sphaerotilaceae</taxon>
        <taxon>Roseateles</taxon>
    </lineage>
</organism>
<feature type="compositionally biased region" description="Polar residues" evidence="4">
    <location>
        <begin position="999"/>
        <end position="1010"/>
    </location>
</feature>
<proteinExistence type="predicted"/>
<evidence type="ECO:0000259" key="5">
    <source>
        <dbReference type="SMART" id="SM00400"/>
    </source>
</evidence>
<evidence type="ECO:0000256" key="3">
    <source>
        <dbReference type="ARBA" id="ARBA00022833"/>
    </source>
</evidence>
<feature type="domain" description="Zinc finger CHC2-type" evidence="5">
    <location>
        <begin position="36"/>
        <end position="90"/>
    </location>
</feature>
<evidence type="ECO:0000256" key="1">
    <source>
        <dbReference type="ARBA" id="ARBA00022723"/>
    </source>
</evidence>
<comment type="caution">
    <text evidence="6">The sequence shown here is derived from an EMBL/GenBank/DDBJ whole genome shotgun (WGS) entry which is preliminary data.</text>
</comment>
<accession>A0ABW7FPP1</accession>
<keyword evidence="7" id="KW-1185">Reference proteome</keyword>
<dbReference type="InterPro" id="IPR002694">
    <property type="entry name" value="Znf_CHC2"/>
</dbReference>
<dbReference type="RefSeq" id="WP_394401759.1">
    <property type="nucleotide sequence ID" value="NZ_JBIGHW010000019.1"/>
</dbReference>
<keyword evidence="2" id="KW-0863">Zinc-finger</keyword>
<evidence type="ECO:0000313" key="6">
    <source>
        <dbReference type="EMBL" id="MFG6443320.1"/>
    </source>
</evidence>
<evidence type="ECO:0000256" key="4">
    <source>
        <dbReference type="SAM" id="MobiDB-lite"/>
    </source>
</evidence>
<feature type="region of interest" description="Disordered" evidence="4">
    <location>
        <begin position="953"/>
        <end position="1010"/>
    </location>
</feature>
<keyword evidence="1" id="KW-0479">Metal-binding</keyword>
<dbReference type="Gene3D" id="3.90.980.10">
    <property type="entry name" value="DNA primase, catalytic core, N-terminal domain"/>
    <property type="match status" value="1"/>
</dbReference>
<evidence type="ECO:0000313" key="7">
    <source>
        <dbReference type="Proteomes" id="UP001606301"/>
    </source>
</evidence>
<dbReference type="EMBL" id="JBIGHW010000019">
    <property type="protein sequence ID" value="MFG6443320.1"/>
    <property type="molecule type" value="Genomic_DNA"/>
</dbReference>
<name>A0ABW7FPP1_9BURK</name>
<dbReference type="PANTHER" id="PTHR30313">
    <property type="entry name" value="DNA PRIMASE"/>
    <property type="match status" value="1"/>
</dbReference>
<dbReference type="InterPro" id="IPR034151">
    <property type="entry name" value="TOPRIM_DnaG_bac"/>
</dbReference>
<dbReference type="SUPFAM" id="SSF57783">
    <property type="entry name" value="Zinc beta-ribbon"/>
    <property type="match status" value="1"/>
</dbReference>
<dbReference type="Proteomes" id="UP001606301">
    <property type="component" value="Unassembled WGS sequence"/>
</dbReference>
<reference evidence="6 7" key="1">
    <citation type="submission" date="2024-08" db="EMBL/GenBank/DDBJ databases">
        <authorList>
            <person name="Lu H."/>
        </authorList>
    </citation>
    <scope>NUCLEOTIDE SEQUENCE [LARGE SCALE GENOMIC DNA]</scope>
    <source>
        <strain evidence="6 7">LKC17W</strain>
    </source>
</reference>